<accession>A0A0G4H112</accession>
<name>A0A0G4H112_VITBC</name>
<dbReference type="InParanoid" id="A0A0G4H112"/>
<evidence type="ECO:0000313" key="1">
    <source>
        <dbReference type="EMBL" id="CEM37216.1"/>
    </source>
</evidence>
<organism evidence="1 2">
    <name type="scientific">Vitrella brassicaformis (strain CCMP3155)</name>
    <dbReference type="NCBI Taxonomy" id="1169540"/>
    <lineage>
        <taxon>Eukaryota</taxon>
        <taxon>Sar</taxon>
        <taxon>Alveolata</taxon>
        <taxon>Colpodellida</taxon>
        <taxon>Vitrellaceae</taxon>
        <taxon>Vitrella</taxon>
    </lineage>
</organism>
<proteinExistence type="predicted"/>
<protein>
    <submittedName>
        <fullName evidence="1">Uncharacterized protein</fullName>
    </submittedName>
</protein>
<sequence>MAASAAAQMSAVIQAQLLPQVQGYRLKQAQVNSCIDQLLQMDTAASMAPLMVDKVSRQFAAASELLAELTDTINSTIALTRHRRTQARRWHLTDIPANPMSIILALSDLITIAHLKSAARPIRNALRPIVRRLRLPKAIKRWMLVGRYVAFRRPTGQQDGTLELFRHTNEIRVIRSEPTFTIAINPPLPLPTGRPVHPFSQHPFTHHAKPHDPPVRSRIVWHAGVGWGTVGANDGPLYASASSMLKGLLLSHRLLAVGGFTDSPAVVVDRRVRGGHLDRIMTQSLHRPLDECSLVLAFEWANGVCGHSHVLTSSNDPFIAWILFRIQPGDHRNVRVIISTSEAAATGVAHDAPFAQRFPLTAARVRPALDPIAAIVLDGQAP</sequence>
<dbReference type="EMBL" id="CDMY01000929">
    <property type="protein sequence ID" value="CEM37216.1"/>
    <property type="molecule type" value="Genomic_DNA"/>
</dbReference>
<dbReference type="AlphaFoldDB" id="A0A0G4H112"/>
<dbReference type="PhylomeDB" id="A0A0G4H112"/>
<dbReference type="VEuPathDB" id="CryptoDB:Vbra_6485"/>
<evidence type="ECO:0000313" key="2">
    <source>
        <dbReference type="Proteomes" id="UP000041254"/>
    </source>
</evidence>
<keyword evidence="2" id="KW-1185">Reference proteome</keyword>
<reference evidence="1 2" key="1">
    <citation type="submission" date="2014-11" db="EMBL/GenBank/DDBJ databases">
        <authorList>
            <person name="Zhu J."/>
            <person name="Qi W."/>
            <person name="Song R."/>
        </authorList>
    </citation>
    <scope>NUCLEOTIDE SEQUENCE [LARGE SCALE GENOMIC DNA]</scope>
</reference>
<gene>
    <name evidence="1" type="ORF">Vbra_6485</name>
</gene>
<dbReference type="Proteomes" id="UP000041254">
    <property type="component" value="Unassembled WGS sequence"/>
</dbReference>